<dbReference type="Proteomes" id="UP000239814">
    <property type="component" value="Chromosome"/>
</dbReference>
<dbReference type="AlphaFoldDB" id="A0A2S0KDL8"/>
<organism evidence="1 2">
    <name type="scientific">Gordonia iterans</name>
    <dbReference type="NCBI Taxonomy" id="1004901"/>
    <lineage>
        <taxon>Bacteria</taxon>
        <taxon>Bacillati</taxon>
        <taxon>Actinomycetota</taxon>
        <taxon>Actinomycetes</taxon>
        <taxon>Mycobacteriales</taxon>
        <taxon>Gordoniaceae</taxon>
        <taxon>Gordonia</taxon>
    </lineage>
</organism>
<dbReference type="EMBL" id="CP027433">
    <property type="protein sequence ID" value="AVL99776.1"/>
    <property type="molecule type" value="Genomic_DNA"/>
</dbReference>
<name>A0A2S0KDL8_9ACTN</name>
<gene>
    <name evidence="1" type="ORF">C6V83_05280</name>
</gene>
<protein>
    <submittedName>
        <fullName evidence="1">Uncharacterized protein</fullName>
    </submittedName>
</protein>
<dbReference type="OrthoDB" id="3391204at2"/>
<evidence type="ECO:0000313" key="1">
    <source>
        <dbReference type="EMBL" id="AVL99776.1"/>
    </source>
</evidence>
<sequence>MTEHPTITDLITARREETGWSYRTLAAAGGNLVSHQQLASLGTAGPREWPKTTDTIAGLAKALDVGEDTIVLAFAAALGIKIPTQPSLLAVQLPATTDRLTAAERTHIVGLIRALTTDRPEPAN</sequence>
<accession>A0A2S0KDL8</accession>
<reference evidence="1 2" key="1">
    <citation type="submission" date="2018-03" db="EMBL/GenBank/DDBJ databases">
        <title>Characteristics and genome of n-alkane degrading marine bacteria Gordonia iterans isolated from crude oil contaminated in Tae-an, South Korea.</title>
        <authorList>
            <person name="Lee S.-S."/>
            <person name="Kim H."/>
        </authorList>
    </citation>
    <scope>NUCLEOTIDE SEQUENCE [LARGE SCALE GENOMIC DNA]</scope>
    <source>
        <strain evidence="1 2">Co17</strain>
    </source>
</reference>
<dbReference type="KEGG" id="git:C6V83_05280"/>
<proteinExistence type="predicted"/>
<evidence type="ECO:0000313" key="2">
    <source>
        <dbReference type="Proteomes" id="UP000239814"/>
    </source>
</evidence>
<dbReference type="RefSeq" id="WP_105941511.1">
    <property type="nucleotide sequence ID" value="NZ_CP027433.1"/>
</dbReference>
<keyword evidence="2" id="KW-1185">Reference proteome</keyword>